<dbReference type="Proteomes" id="UP000239576">
    <property type="component" value="Unassembled WGS sequence"/>
</dbReference>
<dbReference type="EMBL" id="PVWK01000155">
    <property type="protein sequence ID" value="PSB24039.1"/>
    <property type="molecule type" value="Genomic_DNA"/>
</dbReference>
<reference evidence="1 2" key="2">
    <citation type="submission" date="2018-03" db="EMBL/GenBank/DDBJ databases">
        <title>The ancient ancestry and fast evolution of plastids.</title>
        <authorList>
            <person name="Moore K.R."/>
            <person name="Magnabosco C."/>
            <person name="Momper L."/>
            <person name="Gold D.A."/>
            <person name="Bosak T."/>
            <person name="Fournier G.P."/>
        </authorList>
    </citation>
    <scope>NUCLEOTIDE SEQUENCE [LARGE SCALE GENOMIC DNA]</scope>
    <source>
        <strain evidence="1 2">ULC18</strain>
    </source>
</reference>
<evidence type="ECO:0000313" key="1">
    <source>
        <dbReference type="EMBL" id="PSB24039.1"/>
    </source>
</evidence>
<protein>
    <submittedName>
        <fullName evidence="1">Uncharacterized protein</fullName>
    </submittedName>
</protein>
<name>A0A2T1DU61_9CYAN</name>
<gene>
    <name evidence="1" type="ORF">C7B82_28690</name>
</gene>
<sequence>MQPHLLELVLREFGLQVIEQRSPLVVPRTVSCQLLCDRLEGMTALIHAHTNEKTRAALLVAPILLHLAVLYQLHLACGTAFYGCSAQGLSGTVDHVVRRATSPRSPLASNITAIVETKSSDRGFSHCLVQMVVAQQCNQHPGMIYGVVTTGLVWRFLKLEGTMVTLDLTDYPLLPIKLLLSLLGPMLQSAP</sequence>
<dbReference type="AlphaFoldDB" id="A0A2T1DU61"/>
<proteinExistence type="predicted"/>
<accession>A0A2T1DU61</accession>
<reference evidence="2" key="1">
    <citation type="submission" date="2018-02" db="EMBL/GenBank/DDBJ databases">
        <authorList>
            <person name="Moore K."/>
            <person name="Momper L."/>
        </authorList>
    </citation>
    <scope>NUCLEOTIDE SEQUENCE [LARGE SCALE GENOMIC DNA]</scope>
    <source>
        <strain evidence="2">ULC18</strain>
    </source>
</reference>
<comment type="caution">
    <text evidence="1">The sequence shown here is derived from an EMBL/GenBank/DDBJ whole genome shotgun (WGS) entry which is preliminary data.</text>
</comment>
<keyword evidence="2" id="KW-1185">Reference proteome</keyword>
<evidence type="ECO:0000313" key="2">
    <source>
        <dbReference type="Proteomes" id="UP000239576"/>
    </source>
</evidence>
<organism evidence="1 2">
    <name type="scientific">Stenomitos frigidus ULC18</name>
    <dbReference type="NCBI Taxonomy" id="2107698"/>
    <lineage>
        <taxon>Bacteria</taxon>
        <taxon>Bacillati</taxon>
        <taxon>Cyanobacteriota</taxon>
        <taxon>Cyanophyceae</taxon>
        <taxon>Leptolyngbyales</taxon>
        <taxon>Leptolyngbyaceae</taxon>
        <taxon>Stenomitos</taxon>
    </lineage>
</organism>